<feature type="region of interest" description="Disordered" evidence="12">
    <location>
        <begin position="43"/>
        <end position="72"/>
    </location>
</feature>
<dbReference type="GO" id="GO:0001817">
    <property type="term" value="P:regulation of cytokine production"/>
    <property type="evidence" value="ECO:0007669"/>
    <property type="project" value="TreeGrafter"/>
</dbReference>
<evidence type="ECO:0000313" key="14">
    <source>
        <dbReference type="EMBL" id="KAF3837553.1"/>
    </source>
</evidence>
<evidence type="ECO:0000256" key="10">
    <source>
        <dbReference type="ARBA" id="ARBA00023242"/>
    </source>
</evidence>
<dbReference type="InterPro" id="IPR013087">
    <property type="entry name" value="Znf_C2H2_type"/>
</dbReference>
<feature type="compositionally biased region" description="Acidic residues" evidence="12">
    <location>
        <begin position="51"/>
        <end position="63"/>
    </location>
</feature>
<dbReference type="GO" id="GO:0008270">
    <property type="term" value="F:zinc ion binding"/>
    <property type="evidence" value="ECO:0007669"/>
    <property type="project" value="UniProtKB-KW"/>
</dbReference>
<dbReference type="GO" id="GO:0002682">
    <property type="term" value="P:regulation of immune system process"/>
    <property type="evidence" value="ECO:0007669"/>
    <property type="project" value="TreeGrafter"/>
</dbReference>
<comment type="subcellular location">
    <subcellularLocation>
        <location evidence="1">Nucleus</location>
    </subcellularLocation>
</comment>
<evidence type="ECO:0000256" key="4">
    <source>
        <dbReference type="ARBA" id="ARBA00022737"/>
    </source>
</evidence>
<dbReference type="Gene3D" id="3.30.160.60">
    <property type="entry name" value="Classic Zinc Finger"/>
    <property type="match status" value="5"/>
</dbReference>
<comment type="caution">
    <text evidence="14">The sequence shown here is derived from an EMBL/GenBank/DDBJ whole genome shotgun (WGS) entry which is preliminary data.</text>
</comment>
<evidence type="ECO:0000256" key="12">
    <source>
        <dbReference type="SAM" id="MobiDB-lite"/>
    </source>
</evidence>
<dbReference type="FunFam" id="3.30.160.60:FF:001443">
    <property type="entry name" value="Zinc finger protein 668"/>
    <property type="match status" value="1"/>
</dbReference>
<evidence type="ECO:0000256" key="1">
    <source>
        <dbReference type="ARBA" id="ARBA00004123"/>
    </source>
</evidence>
<evidence type="ECO:0000256" key="11">
    <source>
        <dbReference type="PROSITE-ProRule" id="PRU00042"/>
    </source>
</evidence>
<dbReference type="AlphaFoldDB" id="A0A7J5XL40"/>
<evidence type="ECO:0000313" key="15">
    <source>
        <dbReference type="Proteomes" id="UP000518266"/>
    </source>
</evidence>
<dbReference type="PANTHER" id="PTHR24399">
    <property type="entry name" value="ZINC FINGER AND BTB DOMAIN-CONTAINING"/>
    <property type="match status" value="1"/>
</dbReference>
<name>A0A7J5XL40_DISMA</name>
<feature type="region of interest" description="Disordered" evidence="12">
    <location>
        <begin position="156"/>
        <end position="175"/>
    </location>
</feature>
<keyword evidence="10" id="KW-0539">Nucleus</keyword>
<accession>A0A7J5XL40</accession>
<evidence type="ECO:0000256" key="2">
    <source>
        <dbReference type="ARBA" id="ARBA00006991"/>
    </source>
</evidence>
<keyword evidence="5 11" id="KW-0863">Zinc-finger</keyword>
<feature type="domain" description="C2H2-type" evidence="13">
    <location>
        <begin position="356"/>
        <end position="384"/>
    </location>
</feature>
<reference evidence="14 15" key="1">
    <citation type="submission" date="2020-03" db="EMBL/GenBank/DDBJ databases">
        <title>Dissostichus mawsoni Genome sequencing and assembly.</title>
        <authorList>
            <person name="Park H."/>
        </authorList>
    </citation>
    <scope>NUCLEOTIDE SEQUENCE [LARGE SCALE GENOMIC DNA]</scope>
    <source>
        <strain evidence="14">DM0001</strain>
        <tissue evidence="14">Muscle</tissue>
    </source>
</reference>
<sequence>MASSFHRSQVCLLRVQQSGGENLKDNFLDDRFSPSLMDLFRKKKGEKGSNLDEEEQDEDEEEHPENQKTRPIKRHQVFKKCALLKLKCPRGLTGEDFLNFLRSSFPQLCAENEHFAILTSDKRRRLKPLQIKTLTAEEIHRNISSTTLYIRLKKNKDPQASEEEMHPLQTKNSNTGDVLCDQTSSTCQEVEVSGEDLSISQQDIETEEAGAEDCGISEPDEGKWAVWKKKKRTKKKGKAKRSGLKTEKSEDDFTCKVCGALHELEIAHVDKTGSFCGVCGEHSESMTDHFESRHKTHDCQICKESFLSSLNLDEHVAAHSGEKPYKCDVCKDAFALKVSLENHKEIHEMHENKKSHLCGVCGRSLSDYRSLSPRHKMTHSGERPHGCQVWREAFQTPRDAEATREIHTERKNPCARKTYLTVHMRTHNGERPYKCTFCDKAFTQSHCLKTHMKSHQGAEAAT</sequence>
<evidence type="ECO:0000256" key="9">
    <source>
        <dbReference type="ARBA" id="ARBA00023163"/>
    </source>
</evidence>
<dbReference type="GO" id="GO:0005654">
    <property type="term" value="C:nucleoplasm"/>
    <property type="evidence" value="ECO:0007669"/>
    <property type="project" value="TreeGrafter"/>
</dbReference>
<dbReference type="FunFam" id="3.30.160.60:FF:002343">
    <property type="entry name" value="Zinc finger protein 33A"/>
    <property type="match status" value="1"/>
</dbReference>
<dbReference type="SMART" id="SM00355">
    <property type="entry name" value="ZnF_C2H2"/>
    <property type="match status" value="5"/>
</dbReference>
<dbReference type="SUPFAM" id="SSF57667">
    <property type="entry name" value="beta-beta-alpha zinc fingers"/>
    <property type="match status" value="3"/>
</dbReference>
<evidence type="ECO:0000259" key="13">
    <source>
        <dbReference type="PROSITE" id="PS50157"/>
    </source>
</evidence>
<dbReference type="EMBL" id="JAAKFY010000023">
    <property type="protein sequence ID" value="KAF3837553.1"/>
    <property type="molecule type" value="Genomic_DNA"/>
</dbReference>
<dbReference type="PROSITE" id="PS50157">
    <property type="entry name" value="ZINC_FINGER_C2H2_2"/>
    <property type="match status" value="4"/>
</dbReference>
<dbReference type="Proteomes" id="UP000518266">
    <property type="component" value="Unassembled WGS sequence"/>
</dbReference>
<organism evidence="14 15">
    <name type="scientific">Dissostichus mawsoni</name>
    <name type="common">Antarctic cod</name>
    <dbReference type="NCBI Taxonomy" id="36200"/>
    <lineage>
        <taxon>Eukaryota</taxon>
        <taxon>Metazoa</taxon>
        <taxon>Chordata</taxon>
        <taxon>Craniata</taxon>
        <taxon>Vertebrata</taxon>
        <taxon>Euteleostomi</taxon>
        <taxon>Actinopterygii</taxon>
        <taxon>Neopterygii</taxon>
        <taxon>Teleostei</taxon>
        <taxon>Neoteleostei</taxon>
        <taxon>Acanthomorphata</taxon>
        <taxon>Eupercaria</taxon>
        <taxon>Perciformes</taxon>
        <taxon>Notothenioidei</taxon>
        <taxon>Nototheniidae</taxon>
        <taxon>Dissostichus</taxon>
    </lineage>
</organism>
<comment type="similarity">
    <text evidence="2">Belongs to the krueppel C2H2-type zinc-finger protein family.</text>
</comment>
<feature type="compositionally biased region" description="Basic and acidic residues" evidence="12">
    <location>
        <begin position="156"/>
        <end position="166"/>
    </location>
</feature>
<dbReference type="GO" id="GO:0001227">
    <property type="term" value="F:DNA-binding transcription repressor activity, RNA polymerase II-specific"/>
    <property type="evidence" value="ECO:0007669"/>
    <property type="project" value="TreeGrafter"/>
</dbReference>
<evidence type="ECO:0000256" key="5">
    <source>
        <dbReference type="ARBA" id="ARBA00022771"/>
    </source>
</evidence>
<keyword evidence="8" id="KW-0238">DNA-binding</keyword>
<evidence type="ECO:0000256" key="6">
    <source>
        <dbReference type="ARBA" id="ARBA00022833"/>
    </source>
</evidence>
<dbReference type="Pfam" id="PF00096">
    <property type="entry name" value="zf-C2H2"/>
    <property type="match status" value="1"/>
</dbReference>
<dbReference type="PROSITE" id="PS00028">
    <property type="entry name" value="ZINC_FINGER_C2H2_1"/>
    <property type="match status" value="3"/>
</dbReference>
<feature type="domain" description="C2H2-type" evidence="13">
    <location>
        <begin position="325"/>
        <end position="355"/>
    </location>
</feature>
<keyword evidence="3" id="KW-0479">Metal-binding</keyword>
<evidence type="ECO:0000256" key="3">
    <source>
        <dbReference type="ARBA" id="ARBA00022723"/>
    </source>
</evidence>
<keyword evidence="9" id="KW-0804">Transcription</keyword>
<feature type="domain" description="C2H2-type" evidence="13">
    <location>
        <begin position="297"/>
        <end position="324"/>
    </location>
</feature>
<evidence type="ECO:0000256" key="7">
    <source>
        <dbReference type="ARBA" id="ARBA00023015"/>
    </source>
</evidence>
<feature type="domain" description="C2H2-type" evidence="13">
    <location>
        <begin position="433"/>
        <end position="460"/>
    </location>
</feature>
<dbReference type="OrthoDB" id="6077919at2759"/>
<gene>
    <name evidence="14" type="ORF">F7725_005017</name>
</gene>
<protein>
    <recommendedName>
        <fullName evidence="13">C2H2-type domain-containing protein</fullName>
    </recommendedName>
</protein>
<dbReference type="PANTHER" id="PTHR24399:SF54">
    <property type="entry name" value="GASTRULA ZINC FINGER PROTEIN XLCGF26.1-LIKE-RELATED"/>
    <property type="match status" value="1"/>
</dbReference>
<keyword evidence="6" id="KW-0862">Zinc</keyword>
<keyword evidence="7" id="KW-0805">Transcription regulation</keyword>
<keyword evidence="15" id="KW-1185">Reference proteome</keyword>
<evidence type="ECO:0000256" key="8">
    <source>
        <dbReference type="ARBA" id="ARBA00023125"/>
    </source>
</evidence>
<keyword evidence="4" id="KW-0677">Repeat</keyword>
<dbReference type="InterPro" id="IPR036236">
    <property type="entry name" value="Znf_C2H2_sf"/>
</dbReference>
<dbReference type="GO" id="GO:0000978">
    <property type="term" value="F:RNA polymerase II cis-regulatory region sequence-specific DNA binding"/>
    <property type="evidence" value="ECO:0007669"/>
    <property type="project" value="TreeGrafter"/>
</dbReference>
<proteinExistence type="inferred from homology"/>